<dbReference type="EMBL" id="CP116810">
    <property type="protein sequence ID" value="WCL92417.1"/>
    <property type="molecule type" value="Genomic_DNA"/>
</dbReference>
<proteinExistence type="predicted"/>
<reference evidence="2" key="1">
    <citation type="submission" date="2003-07" db="EMBL/GenBank/DDBJ databases">
        <authorList>
            <consortium name="Rhodopseudomonas genome consortium"/>
            <person name="Larimer F."/>
            <person name="Harwood C."/>
        </authorList>
    </citation>
    <scope>NUCLEOTIDE SEQUENCE</scope>
    <source>
        <strain evidence="2">CGA009</strain>
    </source>
</reference>
<reference evidence="2" key="3">
    <citation type="submission" date="2022-12" db="EMBL/GenBank/DDBJ databases">
        <title>Complete genome sequence of Rhodopseudomonas palustris CGA0092 and corrections to the R. palustris CGA009 genome sequence.</title>
        <authorList>
            <person name="Mazny B.R."/>
            <person name="Sheff O.F."/>
            <person name="LaSarre B."/>
            <person name="McKinlay A."/>
            <person name="McKinlay J.B."/>
        </authorList>
    </citation>
    <scope>NUCLEOTIDE SEQUENCE</scope>
    <source>
        <strain evidence="2">CGA009</strain>
    </source>
</reference>
<dbReference type="eggNOG" id="ENOG5032RRQ">
    <property type="taxonomic scope" value="Bacteria"/>
</dbReference>
<name>Q6N7K2_RHOPA</name>
<evidence type="ECO:0000313" key="2">
    <source>
        <dbReference type="EMBL" id="WCL92417.1"/>
    </source>
</evidence>
<reference evidence="1 3" key="2">
    <citation type="journal article" date="2004" name="Nat. Biotechnol.">
        <title>Complete genome sequence of the metabolically versatile photosynthetic bacterium Rhodopseudomonas palustris.</title>
        <authorList>
            <person name="Larimer F.W."/>
            <person name="Chain P."/>
            <person name="Hauser L."/>
            <person name="Lamerdin J."/>
            <person name="Malfatti S."/>
            <person name="Do L."/>
            <person name="Land M.L."/>
            <person name="Pelletier D.A."/>
            <person name="Beatty J.T."/>
            <person name="Lang A.S."/>
            <person name="Tabita F.R."/>
            <person name="Gibson J.L."/>
            <person name="Hanson T.E."/>
            <person name="Bobst C."/>
            <person name="Torres J.L."/>
            <person name="Peres C."/>
            <person name="Harrison F.H."/>
            <person name="Gibson J."/>
            <person name="Harwood C.S."/>
        </authorList>
    </citation>
    <scope>NUCLEOTIDE SEQUENCE [LARGE SCALE GENOMIC DNA]</scope>
    <source>
        <strain evidence="3">ATCC BAA-98 / CGA009</strain>
        <strain evidence="1">CGA009</strain>
    </source>
</reference>
<accession>Q6N7K2</accession>
<gene>
    <name evidence="1" type="ordered locus">RPA2255</name>
    <name evidence="2" type="ORF">TX73_011660</name>
</gene>
<protein>
    <submittedName>
        <fullName evidence="1">Uncharacterized protein</fullName>
    </submittedName>
</protein>
<dbReference type="EMBL" id="BX572600">
    <property type="protein sequence ID" value="CAE27696.1"/>
    <property type="molecule type" value="Genomic_DNA"/>
</dbReference>
<dbReference type="HOGENOM" id="CLU_112767_0_0_5"/>
<keyword evidence="3" id="KW-1185">Reference proteome</keyword>
<dbReference type="AlphaFoldDB" id="Q6N7K2"/>
<evidence type="ECO:0000313" key="1">
    <source>
        <dbReference type="EMBL" id="CAE27696.1"/>
    </source>
</evidence>
<dbReference type="Proteomes" id="UP000001426">
    <property type="component" value="Chromosome"/>
</dbReference>
<dbReference type="RefSeq" id="WP_011157808.1">
    <property type="nucleotide sequence ID" value="NZ_CP116810.1"/>
</dbReference>
<organism evidence="1">
    <name type="scientific">Rhodopseudomonas palustris (strain ATCC BAA-98 / CGA009)</name>
    <dbReference type="NCBI Taxonomy" id="258594"/>
    <lineage>
        <taxon>Bacteria</taxon>
        <taxon>Pseudomonadati</taxon>
        <taxon>Pseudomonadota</taxon>
        <taxon>Alphaproteobacteria</taxon>
        <taxon>Hyphomicrobiales</taxon>
        <taxon>Nitrobacteraceae</taxon>
        <taxon>Rhodopseudomonas</taxon>
    </lineage>
</organism>
<dbReference type="GeneID" id="66893313"/>
<sequence length="207" mass="23450">MSVQRLRTIVNLSVPTLFRQIAGGRVQCESEATLQLHLGRIIATAADLEITSERETFSVELEKPLRGAGGKRGRIDVWFRLTDDDGRQWRCAIELKFFKRKNHREPNNRYEVFKDIARLESCGDVADVGFMIVATDHLHYVSNEVYSLATSDFDFRNGATYQAGKTLTYNTGGDFGPPITLARDYQFQWADGTTSLHYLLLEVTPTP</sequence>
<evidence type="ECO:0000313" key="3">
    <source>
        <dbReference type="Proteomes" id="UP000001426"/>
    </source>
</evidence>
<dbReference type="KEGG" id="rpa:TX73_011660"/>